<reference evidence="2" key="1">
    <citation type="submission" date="2015-08" db="EMBL/GenBank/DDBJ databases">
        <authorList>
            <person name="Babu N.S."/>
            <person name="Beckwith C.J."/>
            <person name="Beseler K.G."/>
            <person name="Brison A."/>
            <person name="Carone J.V."/>
            <person name="Caskin T.P."/>
            <person name="Diamond M."/>
            <person name="Durham M.E."/>
            <person name="Foxe J.M."/>
            <person name="Go M."/>
            <person name="Henderson B.A."/>
            <person name="Jones I.B."/>
            <person name="McGettigan J.A."/>
            <person name="Micheletti S.J."/>
            <person name="Nasrallah M.E."/>
            <person name="Ortiz D."/>
            <person name="Piller C.R."/>
            <person name="Privatt S.R."/>
            <person name="Schneider S.L."/>
            <person name="Sharp S."/>
            <person name="Smith T.C."/>
            <person name="Stanton J.D."/>
            <person name="Ullery H.E."/>
            <person name="Wilson R.J."/>
            <person name="Serrano M.G."/>
            <person name="Buck G."/>
            <person name="Lee V."/>
            <person name="Wang Y."/>
            <person name="Carvalho R."/>
            <person name="Voegtly L."/>
            <person name="Shi R."/>
            <person name="Duckworth R."/>
            <person name="Johnson A."/>
            <person name="Loviza R."/>
            <person name="Walstead R."/>
            <person name="Shah Z."/>
            <person name="Kiflezghi M."/>
            <person name="Wade K."/>
            <person name="Ball S.L."/>
            <person name="Bradley K.W."/>
            <person name="Asai D.J."/>
            <person name="Bowman C.A."/>
            <person name="Russell D.A."/>
            <person name="Pope W.H."/>
            <person name="Jacobs-Sera D."/>
            <person name="Hendrix R.W."/>
            <person name="Hatfull G.F."/>
        </authorList>
    </citation>
    <scope>NUCLEOTIDE SEQUENCE</scope>
</reference>
<organism evidence="2">
    <name type="scientific">metagenome</name>
    <dbReference type="NCBI Taxonomy" id="256318"/>
    <lineage>
        <taxon>unclassified sequences</taxon>
        <taxon>metagenomes</taxon>
    </lineage>
</organism>
<sequence>MHPIVILLIATVAGWMVQGYFTYKQSMAFNTEVRALRRSGTVSVGVAGKRYRGGRAYIALAVDDHGVVRDARSLSGWTTFARAKTVPALLDVKASKIRGEQDLPGLTRQQRDAAREAATSLKTRVAS</sequence>
<gene>
    <name evidence="2" type="ORF">NOCA2270103</name>
</gene>
<evidence type="ECO:0000256" key="1">
    <source>
        <dbReference type="SAM" id="MobiDB-lite"/>
    </source>
</evidence>
<dbReference type="AlphaFoldDB" id="A0A2P2C0B7"/>
<dbReference type="EMBL" id="CZKA01000020">
    <property type="protein sequence ID" value="CUR55468.1"/>
    <property type="molecule type" value="Genomic_DNA"/>
</dbReference>
<protein>
    <submittedName>
        <fullName evidence="2">Putative glucitol operon activator</fullName>
    </submittedName>
</protein>
<dbReference type="Pfam" id="PF06923">
    <property type="entry name" value="GutM"/>
    <property type="match status" value="1"/>
</dbReference>
<feature type="region of interest" description="Disordered" evidence="1">
    <location>
        <begin position="103"/>
        <end position="127"/>
    </location>
</feature>
<name>A0A2P2C0B7_9ZZZZ</name>
<evidence type="ECO:0000313" key="2">
    <source>
        <dbReference type="EMBL" id="CUR55468.1"/>
    </source>
</evidence>
<accession>A0A2P2C0B7</accession>
<proteinExistence type="predicted"/>
<dbReference type="InterPro" id="IPR009693">
    <property type="entry name" value="Glucitol_operon_activator"/>
</dbReference>